<evidence type="ECO:0000313" key="5">
    <source>
        <dbReference type="Proteomes" id="UP001398556"/>
    </source>
</evidence>
<dbReference type="SUPFAM" id="SSF51004">
    <property type="entry name" value="C-terminal (heme d1) domain of cytochrome cd1-nitrite reductase"/>
    <property type="match status" value="1"/>
</dbReference>
<keyword evidence="1" id="KW-0732">Signal</keyword>
<keyword evidence="2" id="KW-0472">Membrane</keyword>
<feature type="transmembrane region" description="Helical" evidence="2">
    <location>
        <begin position="7"/>
        <end position="27"/>
    </location>
</feature>
<comment type="caution">
    <text evidence="4">The sequence shown here is derived from an EMBL/GenBank/DDBJ whole genome shotgun (WGS) entry which is preliminary data.</text>
</comment>
<evidence type="ECO:0000259" key="3">
    <source>
        <dbReference type="Pfam" id="PF21783"/>
    </source>
</evidence>
<sequence length="349" mass="38853">MKKIKYIVYPVFALLLLFFVFGFIVRWPSYSIKTNGKLYVFNKKSEDITVFDLAKGREITTIPVAIESHGAAKLLGKNKLVIANYNTKKYKHKKILIFNIDSNKVEKTISFSEGVSGLEGIVSLPIANKVGVVSAISNEFLVINTQTETIEQRIPTKQKGSHFFVIHPKLPIAYISNRESGSVSVVNLITNQLVKNISCGKGAIGIDCTPDGSEIWVTNRDDNSISIINTSKNEVSQTLKTGKQPISLKFSREGKYCLVANLKDGTISVFDQKSKKVIVNRSIHGKQTAMERALYHTPWPVNIVMHPNGLYAFISNSNANNIQILDMHSFDFVSEIQTGEVPEAMVLIE</sequence>
<keyword evidence="5" id="KW-1185">Reference proteome</keyword>
<dbReference type="NCBIfam" id="TIGR02276">
    <property type="entry name" value="beta_rpt_yvtn"/>
    <property type="match status" value="1"/>
</dbReference>
<accession>A0ABU9HIS2</accession>
<dbReference type="PANTHER" id="PTHR47197:SF3">
    <property type="entry name" value="DIHYDRO-HEME D1 DEHYDROGENASE"/>
    <property type="match status" value="1"/>
</dbReference>
<keyword evidence="2" id="KW-1133">Transmembrane helix</keyword>
<dbReference type="Pfam" id="PF21783">
    <property type="entry name" value="YNCE"/>
    <property type="match status" value="1"/>
</dbReference>
<gene>
    <name evidence="4" type="ORF">AAEO59_02640</name>
</gene>
<evidence type="ECO:0000313" key="4">
    <source>
        <dbReference type="EMBL" id="MEL1239935.1"/>
    </source>
</evidence>
<dbReference type="Gene3D" id="2.130.10.10">
    <property type="entry name" value="YVTN repeat-like/Quinoprotein amine dehydrogenase"/>
    <property type="match status" value="1"/>
</dbReference>
<dbReference type="EMBL" id="JBBYHU010000003">
    <property type="protein sequence ID" value="MEL1239935.1"/>
    <property type="molecule type" value="Genomic_DNA"/>
</dbReference>
<evidence type="ECO:0000256" key="1">
    <source>
        <dbReference type="ARBA" id="ARBA00022729"/>
    </source>
</evidence>
<reference evidence="4 5" key="1">
    <citation type="submission" date="2024-04" db="EMBL/GenBank/DDBJ databases">
        <title>Flavobacterium sp. DGU99 16S ribosomal RNA gene Genome sequencing and assembly.</title>
        <authorList>
            <person name="Park S."/>
        </authorList>
    </citation>
    <scope>NUCLEOTIDE SEQUENCE [LARGE SCALE GENOMIC DNA]</scope>
    <source>
        <strain evidence="4 5">DGU99</strain>
    </source>
</reference>
<dbReference type="InterPro" id="IPR048433">
    <property type="entry name" value="YNCE-like_beta-prop"/>
</dbReference>
<dbReference type="InterPro" id="IPR011964">
    <property type="entry name" value="YVTN_b-propeller_repeat"/>
</dbReference>
<dbReference type="InterPro" id="IPR051200">
    <property type="entry name" value="Host-pathogen_enzymatic-act"/>
</dbReference>
<keyword evidence="2" id="KW-0812">Transmembrane</keyword>
<dbReference type="RefSeq" id="WP_341699199.1">
    <property type="nucleotide sequence ID" value="NZ_JBBYHU010000003.1"/>
</dbReference>
<proteinExistence type="predicted"/>
<feature type="domain" description="YNCE-like beta-propeller" evidence="3">
    <location>
        <begin position="175"/>
        <end position="286"/>
    </location>
</feature>
<dbReference type="InterPro" id="IPR011048">
    <property type="entry name" value="Haem_d1_sf"/>
</dbReference>
<evidence type="ECO:0000256" key="2">
    <source>
        <dbReference type="SAM" id="Phobius"/>
    </source>
</evidence>
<dbReference type="InterPro" id="IPR015943">
    <property type="entry name" value="WD40/YVTN_repeat-like_dom_sf"/>
</dbReference>
<protein>
    <submittedName>
        <fullName evidence="4">YncE family protein</fullName>
    </submittedName>
</protein>
<dbReference type="PANTHER" id="PTHR47197">
    <property type="entry name" value="PROTEIN NIRF"/>
    <property type="match status" value="1"/>
</dbReference>
<name>A0ABU9HIS2_9FLAO</name>
<organism evidence="4 5">
    <name type="scientific">Flavobacterium flavipallidum</name>
    <dbReference type="NCBI Taxonomy" id="3139140"/>
    <lineage>
        <taxon>Bacteria</taxon>
        <taxon>Pseudomonadati</taxon>
        <taxon>Bacteroidota</taxon>
        <taxon>Flavobacteriia</taxon>
        <taxon>Flavobacteriales</taxon>
        <taxon>Flavobacteriaceae</taxon>
        <taxon>Flavobacterium</taxon>
    </lineage>
</organism>
<dbReference type="Proteomes" id="UP001398556">
    <property type="component" value="Unassembled WGS sequence"/>
</dbReference>